<proteinExistence type="predicted"/>
<dbReference type="EMBL" id="JACRTE010000010">
    <property type="protein sequence ID" value="MBC8596887.1"/>
    <property type="molecule type" value="Genomic_DNA"/>
</dbReference>
<sequence>MGIKSLMNTKQDILRSNLQILIDHPVTKGDQCESAWIEFFRGFLPNKYAIDKGFIFDSKGNISEQIDIIIYDALYTPLVFCTNSGEKICYS</sequence>
<protein>
    <recommendedName>
        <fullName evidence="1">DUF6602 domain-containing protein</fullName>
    </recommendedName>
</protein>
<name>A0A926FDT5_9FIRM</name>
<accession>A0A926FDT5</accession>
<organism evidence="2 3">
    <name type="scientific">Qingrenia yutianensis</name>
    <dbReference type="NCBI Taxonomy" id="2763676"/>
    <lineage>
        <taxon>Bacteria</taxon>
        <taxon>Bacillati</taxon>
        <taxon>Bacillota</taxon>
        <taxon>Clostridia</taxon>
        <taxon>Eubacteriales</taxon>
        <taxon>Oscillospiraceae</taxon>
        <taxon>Qingrenia</taxon>
    </lineage>
</organism>
<dbReference type="AlphaFoldDB" id="A0A926FDT5"/>
<dbReference type="RefSeq" id="WP_262432263.1">
    <property type="nucleotide sequence ID" value="NZ_JACRTE010000010.1"/>
</dbReference>
<dbReference type="Pfam" id="PF20247">
    <property type="entry name" value="DUF6602"/>
    <property type="match status" value="1"/>
</dbReference>
<feature type="domain" description="DUF6602" evidence="1">
    <location>
        <begin position="21"/>
        <end position="84"/>
    </location>
</feature>
<dbReference type="Proteomes" id="UP000647416">
    <property type="component" value="Unassembled WGS sequence"/>
</dbReference>
<evidence type="ECO:0000259" key="1">
    <source>
        <dbReference type="Pfam" id="PF20247"/>
    </source>
</evidence>
<dbReference type="InterPro" id="IPR046537">
    <property type="entry name" value="DUF6602"/>
</dbReference>
<reference evidence="2" key="1">
    <citation type="submission" date="2020-08" db="EMBL/GenBank/DDBJ databases">
        <title>Genome public.</title>
        <authorList>
            <person name="Liu C."/>
            <person name="Sun Q."/>
        </authorList>
    </citation>
    <scope>NUCLEOTIDE SEQUENCE</scope>
    <source>
        <strain evidence="2">NSJ-50</strain>
    </source>
</reference>
<keyword evidence="3" id="KW-1185">Reference proteome</keyword>
<comment type="caution">
    <text evidence="2">The sequence shown here is derived from an EMBL/GenBank/DDBJ whole genome shotgun (WGS) entry which is preliminary data.</text>
</comment>
<gene>
    <name evidence="2" type="ORF">H8706_08400</name>
</gene>
<evidence type="ECO:0000313" key="3">
    <source>
        <dbReference type="Proteomes" id="UP000647416"/>
    </source>
</evidence>
<evidence type="ECO:0000313" key="2">
    <source>
        <dbReference type="EMBL" id="MBC8596887.1"/>
    </source>
</evidence>